<reference evidence="5" key="1">
    <citation type="journal article" date="2016" name="Proc. Natl. Acad. Sci. U.S.A.">
        <title>Lipid metabolic changes in an early divergent fungus govern the establishment of a mutualistic symbiosis with endobacteria.</title>
        <authorList>
            <person name="Lastovetsky O.A."/>
            <person name="Gaspar M.L."/>
            <person name="Mondo S.J."/>
            <person name="LaButti K.M."/>
            <person name="Sandor L."/>
            <person name="Grigoriev I.V."/>
            <person name="Henry S.A."/>
            <person name="Pawlowska T.E."/>
        </authorList>
    </citation>
    <scope>NUCLEOTIDE SEQUENCE [LARGE SCALE GENOMIC DNA]</scope>
    <source>
        <strain evidence="5">ATCC 52814</strain>
    </source>
</reference>
<dbReference type="PANTHER" id="PTHR15231">
    <property type="entry name" value="PHOSPHATIDYLINOSITOL N-ACETYLGLUCOSAMINYLTRANSFERASE SUBUNIT H"/>
    <property type="match status" value="1"/>
</dbReference>
<protein>
    <recommendedName>
        <fullName evidence="4">Phosphatidylinositol N-acetylglucosaminyltransferase subunit H conserved domain-containing protein</fullName>
    </recommendedName>
</protein>
<dbReference type="Pfam" id="PF10181">
    <property type="entry name" value="PIG-H"/>
    <property type="match status" value="1"/>
</dbReference>
<feature type="domain" description="Phosphatidylinositol N-acetylglucosaminyltransferase subunit H conserved" evidence="4">
    <location>
        <begin position="85"/>
        <end position="147"/>
    </location>
</feature>
<comment type="similarity">
    <text evidence="2">Belongs to the PIGH family.</text>
</comment>
<accession>A0A1X0RJ05</accession>
<comment type="pathway">
    <text evidence="1">Glycolipid biosynthesis; glycosylphosphatidylinositol-anchor biosynthesis.</text>
</comment>
<dbReference type="GO" id="GO:0000506">
    <property type="term" value="C:glycosylphosphatidylinositol-N-acetylglucosaminyltransferase (GPI-GnT) complex"/>
    <property type="evidence" value="ECO:0007669"/>
    <property type="project" value="InterPro"/>
</dbReference>
<dbReference type="InterPro" id="IPR019328">
    <property type="entry name" value="PIGH-H_dom"/>
</dbReference>
<keyword evidence="3" id="KW-1133">Transmembrane helix</keyword>
<evidence type="ECO:0000256" key="2">
    <source>
        <dbReference type="ARBA" id="ARBA00009610"/>
    </source>
</evidence>
<dbReference type="OrthoDB" id="6256716at2759"/>
<organism evidence="5">
    <name type="scientific">Rhizopus microsporus var. microsporus</name>
    <dbReference type="NCBI Taxonomy" id="86635"/>
    <lineage>
        <taxon>Eukaryota</taxon>
        <taxon>Fungi</taxon>
        <taxon>Fungi incertae sedis</taxon>
        <taxon>Mucoromycota</taxon>
        <taxon>Mucoromycotina</taxon>
        <taxon>Mucoromycetes</taxon>
        <taxon>Mucorales</taxon>
        <taxon>Mucorineae</taxon>
        <taxon>Rhizopodaceae</taxon>
        <taxon>Rhizopus</taxon>
    </lineage>
</organism>
<proteinExistence type="inferred from homology"/>
<evidence type="ECO:0000256" key="3">
    <source>
        <dbReference type="SAM" id="Phobius"/>
    </source>
</evidence>
<dbReference type="GO" id="GO:0006506">
    <property type="term" value="P:GPI anchor biosynthetic process"/>
    <property type="evidence" value="ECO:0007669"/>
    <property type="project" value="UniProtKB-UniPathway"/>
</dbReference>
<keyword evidence="3" id="KW-0812">Transmembrane</keyword>
<keyword evidence="3" id="KW-0472">Membrane</keyword>
<sequence length="179" mass="21035">METHPSSAKTVTIEKHKDGSINYSVLKGEQTREYTVYASYRPFNIFDLICLITTAYLIWAVYYKHAGLLFLGWFLMKRRQVRRESIMAIRDLGVQIKTVYWDGSAVTRFIDILKIEDIIIHEGISFWQIKSYIAIIVKDEDKMVIVYENLLPKLDPILLETYRGIRSIIFPFEKDLFAK</sequence>
<dbReference type="Proteomes" id="UP000242414">
    <property type="component" value="Unassembled WGS sequence"/>
</dbReference>
<name>A0A1X0RJ05_RHIZD</name>
<dbReference type="VEuPathDB" id="FungiDB:BCV72DRAFT_331717"/>
<dbReference type="AlphaFoldDB" id="A0A1X0RJ05"/>
<evidence type="ECO:0000313" key="5">
    <source>
        <dbReference type="EMBL" id="ORE11995.1"/>
    </source>
</evidence>
<dbReference type="EMBL" id="KV921853">
    <property type="protein sequence ID" value="ORE11995.1"/>
    <property type="molecule type" value="Genomic_DNA"/>
</dbReference>
<evidence type="ECO:0000256" key="1">
    <source>
        <dbReference type="ARBA" id="ARBA00004687"/>
    </source>
</evidence>
<dbReference type="PANTHER" id="PTHR15231:SF1">
    <property type="entry name" value="PHOSPHATIDYLINOSITOL N-ACETYLGLUCOSAMINYLTRANSFERASE SUBUNIT H"/>
    <property type="match status" value="1"/>
</dbReference>
<evidence type="ECO:0000259" key="4">
    <source>
        <dbReference type="Pfam" id="PF10181"/>
    </source>
</evidence>
<dbReference type="InterPro" id="IPR044215">
    <property type="entry name" value="PIG-H"/>
</dbReference>
<dbReference type="UniPathway" id="UPA00196"/>
<gene>
    <name evidence="5" type="ORF">BCV72DRAFT_331717</name>
</gene>
<feature type="transmembrane region" description="Helical" evidence="3">
    <location>
        <begin position="45"/>
        <end position="75"/>
    </location>
</feature>